<organism evidence="4 5">
    <name type="scientific">Ensete ventricosum</name>
    <name type="common">Abyssinian banana</name>
    <name type="synonym">Musa ensete</name>
    <dbReference type="NCBI Taxonomy" id="4639"/>
    <lineage>
        <taxon>Eukaryota</taxon>
        <taxon>Viridiplantae</taxon>
        <taxon>Streptophyta</taxon>
        <taxon>Embryophyta</taxon>
        <taxon>Tracheophyta</taxon>
        <taxon>Spermatophyta</taxon>
        <taxon>Magnoliopsida</taxon>
        <taxon>Liliopsida</taxon>
        <taxon>Zingiberales</taxon>
        <taxon>Musaceae</taxon>
        <taxon>Ensete</taxon>
    </lineage>
</organism>
<dbReference type="InterPro" id="IPR017441">
    <property type="entry name" value="Protein_kinase_ATP_BS"/>
</dbReference>
<dbReference type="InterPro" id="IPR011009">
    <property type="entry name" value="Kinase-like_dom_sf"/>
</dbReference>
<keyword evidence="2" id="KW-1133">Transmembrane helix</keyword>
<feature type="transmembrane region" description="Helical" evidence="2">
    <location>
        <begin position="6"/>
        <end position="30"/>
    </location>
</feature>
<dbReference type="GO" id="GO:0004672">
    <property type="term" value="F:protein kinase activity"/>
    <property type="evidence" value="ECO:0007669"/>
    <property type="project" value="InterPro"/>
</dbReference>
<evidence type="ECO:0000313" key="4">
    <source>
        <dbReference type="EMBL" id="KAJ8479025.1"/>
    </source>
</evidence>
<dbReference type="Pfam" id="PF00069">
    <property type="entry name" value="Pkinase"/>
    <property type="match status" value="1"/>
</dbReference>
<protein>
    <recommendedName>
        <fullName evidence="3">Protein kinase domain-containing protein</fullName>
    </recommendedName>
</protein>
<dbReference type="PROSITE" id="PS00107">
    <property type="entry name" value="PROTEIN_KINASE_ATP"/>
    <property type="match status" value="1"/>
</dbReference>
<accession>A0AAV8QLY4</accession>
<evidence type="ECO:0000259" key="3">
    <source>
        <dbReference type="PROSITE" id="PS50011"/>
    </source>
</evidence>
<dbReference type="EMBL" id="JAQQAF010000006">
    <property type="protein sequence ID" value="KAJ8479025.1"/>
    <property type="molecule type" value="Genomic_DNA"/>
</dbReference>
<dbReference type="Gene3D" id="1.10.510.10">
    <property type="entry name" value="Transferase(Phosphotransferase) domain 1"/>
    <property type="match status" value="2"/>
</dbReference>
<evidence type="ECO:0000256" key="2">
    <source>
        <dbReference type="SAM" id="Phobius"/>
    </source>
</evidence>
<feature type="binding site" evidence="1">
    <location>
        <position position="100"/>
    </location>
    <ligand>
        <name>ATP</name>
        <dbReference type="ChEBI" id="CHEBI:30616"/>
    </ligand>
</feature>
<dbReference type="PANTHER" id="PTHR48055:SF27">
    <property type="entry name" value="LRR RECEPTOR-LIKE SERINE_THREONINE-PROTEIN KINASE FEI 2"/>
    <property type="match status" value="1"/>
</dbReference>
<dbReference type="AlphaFoldDB" id="A0AAV8QLY4"/>
<sequence length="285" mass="31987">MVGSPVITLYITICCLAFVMSKIVISFLLYKRWARKRRIIEDSLSGGRMVVFRSPAAQSLSSKAFMKKTMKLSNKDIIGSGGFGTVYKLTVDDKTAFAVKRLNKGNKDTDRGFERELHAMGDIKHRNIVSLHGYYIAAQFNLLIYELMPNGSLDTLLHGKSSKQKPLDWPGTFGYLAPEYFDTGRATTKGDVYSFGVVLLELLTGKRPTDESFIEEGTKLVTWVKDVVKDERQEQAVDSTLSCFPTEEVKEAFRIAEKCLESDPSKRPAMAEVLKMLEQISSLIN</sequence>
<dbReference type="InterPro" id="IPR000719">
    <property type="entry name" value="Prot_kinase_dom"/>
</dbReference>
<gene>
    <name evidence="4" type="ORF">OPV22_022752</name>
</gene>
<feature type="domain" description="Protein kinase" evidence="3">
    <location>
        <begin position="1"/>
        <end position="284"/>
    </location>
</feature>
<dbReference type="PROSITE" id="PS50011">
    <property type="entry name" value="PROTEIN_KINASE_DOM"/>
    <property type="match status" value="1"/>
</dbReference>
<dbReference type="Proteomes" id="UP001222027">
    <property type="component" value="Unassembled WGS sequence"/>
</dbReference>
<dbReference type="InterPro" id="IPR051564">
    <property type="entry name" value="LRR_receptor-like_kinase"/>
</dbReference>
<proteinExistence type="predicted"/>
<dbReference type="GO" id="GO:0005524">
    <property type="term" value="F:ATP binding"/>
    <property type="evidence" value="ECO:0007669"/>
    <property type="project" value="UniProtKB-UniRule"/>
</dbReference>
<dbReference type="GO" id="GO:0005886">
    <property type="term" value="C:plasma membrane"/>
    <property type="evidence" value="ECO:0007669"/>
    <property type="project" value="TreeGrafter"/>
</dbReference>
<dbReference type="InterPro" id="IPR001245">
    <property type="entry name" value="Ser-Thr/Tyr_kinase_cat_dom"/>
</dbReference>
<name>A0AAV8QLY4_ENSVE</name>
<keyword evidence="2" id="KW-0472">Membrane</keyword>
<dbReference type="PANTHER" id="PTHR48055">
    <property type="entry name" value="LEUCINE-RICH REPEAT RECEPTOR PROTEIN KINASE EMS1"/>
    <property type="match status" value="1"/>
</dbReference>
<reference evidence="4 5" key="1">
    <citation type="submission" date="2022-12" db="EMBL/GenBank/DDBJ databases">
        <title>Chromosome-scale assembly of the Ensete ventricosum genome.</title>
        <authorList>
            <person name="Dussert Y."/>
            <person name="Stocks J."/>
            <person name="Wendawek A."/>
            <person name="Woldeyes F."/>
            <person name="Nichols R.A."/>
            <person name="Borrell J.S."/>
        </authorList>
    </citation>
    <scope>NUCLEOTIDE SEQUENCE [LARGE SCALE GENOMIC DNA]</scope>
    <source>
        <strain evidence="5">cv. Maze</strain>
        <tissue evidence="4">Seeds</tissue>
    </source>
</reference>
<keyword evidence="5" id="KW-1185">Reference proteome</keyword>
<dbReference type="Pfam" id="PF07714">
    <property type="entry name" value="PK_Tyr_Ser-Thr"/>
    <property type="match status" value="1"/>
</dbReference>
<comment type="caution">
    <text evidence="4">The sequence shown here is derived from an EMBL/GenBank/DDBJ whole genome shotgun (WGS) entry which is preliminary data.</text>
</comment>
<dbReference type="SMART" id="SM00220">
    <property type="entry name" value="S_TKc"/>
    <property type="match status" value="1"/>
</dbReference>
<keyword evidence="1" id="KW-0067">ATP-binding</keyword>
<evidence type="ECO:0000256" key="1">
    <source>
        <dbReference type="PROSITE-ProRule" id="PRU10141"/>
    </source>
</evidence>
<keyword evidence="2" id="KW-0812">Transmembrane</keyword>
<evidence type="ECO:0000313" key="5">
    <source>
        <dbReference type="Proteomes" id="UP001222027"/>
    </source>
</evidence>
<keyword evidence="1" id="KW-0547">Nucleotide-binding</keyword>
<dbReference type="SUPFAM" id="SSF56112">
    <property type="entry name" value="Protein kinase-like (PK-like)"/>
    <property type="match status" value="1"/>
</dbReference>
<dbReference type="FunFam" id="3.30.200.20:FF:000434">
    <property type="entry name" value="Receptor-like serine/threonine-protein kinase"/>
    <property type="match status" value="1"/>
</dbReference>